<keyword evidence="1 9" id="KW-0808">Transferase</keyword>
<keyword evidence="6" id="KW-0511">Multifunctional enzyme</keyword>
<keyword evidence="5" id="KW-0460">Magnesium</keyword>
<dbReference type="Gene3D" id="3.30.460.10">
    <property type="entry name" value="Beta Polymerase, domain 2"/>
    <property type="match status" value="2"/>
</dbReference>
<dbReference type="CDD" id="cd05401">
    <property type="entry name" value="NT_GlnE_GlnD_like"/>
    <property type="match status" value="2"/>
</dbReference>
<proteinExistence type="predicted"/>
<dbReference type="SUPFAM" id="SSF81301">
    <property type="entry name" value="Nucleotidyltransferase"/>
    <property type="match status" value="2"/>
</dbReference>
<dbReference type="InterPro" id="IPR043519">
    <property type="entry name" value="NT_sf"/>
</dbReference>
<dbReference type="GO" id="GO:0000820">
    <property type="term" value="P:regulation of glutamine family amino acid metabolic process"/>
    <property type="evidence" value="ECO:0007669"/>
    <property type="project" value="TreeGrafter"/>
</dbReference>
<keyword evidence="9" id="KW-0436">Ligase</keyword>
<dbReference type="SUPFAM" id="SSF81593">
    <property type="entry name" value="Nucleotidyltransferase substrate binding subunit/domain"/>
    <property type="match status" value="2"/>
</dbReference>
<dbReference type="GO" id="GO:0016874">
    <property type="term" value="F:ligase activity"/>
    <property type="evidence" value="ECO:0007669"/>
    <property type="project" value="UniProtKB-KW"/>
</dbReference>
<dbReference type="PANTHER" id="PTHR30621:SF0">
    <property type="entry name" value="BIFUNCTIONAL GLUTAMINE SYNTHETASE ADENYLYLTRANSFERASE_ADENYLYL-REMOVING ENZYME"/>
    <property type="match status" value="1"/>
</dbReference>
<accession>A0A497XNB3</accession>
<evidence type="ECO:0000259" key="7">
    <source>
        <dbReference type="Pfam" id="PF03710"/>
    </source>
</evidence>
<dbReference type="InterPro" id="IPR013546">
    <property type="entry name" value="PII_UdlTrfase/GS_AdlTrfase"/>
</dbReference>
<evidence type="ECO:0000313" key="10">
    <source>
        <dbReference type="Proteomes" id="UP000267841"/>
    </source>
</evidence>
<dbReference type="Pfam" id="PF08335">
    <property type="entry name" value="GlnD_UR_UTase"/>
    <property type="match status" value="2"/>
</dbReference>
<protein>
    <submittedName>
        <fullName evidence="9">Glutamate-ammonia-ligase adenylyltransferase</fullName>
    </submittedName>
</protein>
<dbReference type="Gene3D" id="1.20.120.330">
    <property type="entry name" value="Nucleotidyltransferases domain 2"/>
    <property type="match status" value="2"/>
</dbReference>
<evidence type="ECO:0000313" key="9">
    <source>
        <dbReference type="EMBL" id="RLJ70446.1"/>
    </source>
</evidence>
<feature type="domain" description="Glutamate-ammonia ligase adenylyltransferase repeated" evidence="7">
    <location>
        <begin position="558"/>
        <end position="780"/>
    </location>
</feature>
<evidence type="ECO:0000256" key="3">
    <source>
        <dbReference type="ARBA" id="ARBA00022741"/>
    </source>
</evidence>
<dbReference type="GO" id="GO:0008882">
    <property type="term" value="F:[glutamate-ammonia-ligase] adenylyltransferase activity"/>
    <property type="evidence" value="ECO:0007669"/>
    <property type="project" value="InterPro"/>
</dbReference>
<dbReference type="InterPro" id="IPR023057">
    <property type="entry name" value="GlnE"/>
</dbReference>
<comment type="caution">
    <text evidence="9">The sequence shown here is derived from an EMBL/GenBank/DDBJ whole genome shotgun (WGS) entry which is preliminary data.</text>
</comment>
<feature type="domain" description="PII-uridylyltransferase/Glutamine-synthetase adenylyltransferase" evidence="8">
    <location>
        <begin position="803"/>
        <end position="920"/>
    </location>
</feature>
<reference evidence="9 10" key="1">
    <citation type="submission" date="2018-10" db="EMBL/GenBank/DDBJ databases">
        <title>Genomic Encyclopedia of Archaeal and Bacterial Type Strains, Phase II (KMG-II): from individual species to whole genera.</title>
        <authorList>
            <person name="Goeker M."/>
        </authorList>
    </citation>
    <scope>NUCLEOTIDE SEQUENCE [LARGE SCALE GENOMIC DNA]</scope>
    <source>
        <strain evidence="9 10">DSM 16510</strain>
    </source>
</reference>
<dbReference type="OrthoDB" id="9759366at2"/>
<feature type="domain" description="PII-uridylyltransferase/Glutamine-synthetase adenylyltransferase" evidence="8">
    <location>
        <begin position="309"/>
        <end position="448"/>
    </location>
</feature>
<dbReference type="Pfam" id="PF03710">
    <property type="entry name" value="GlnE"/>
    <property type="match status" value="2"/>
</dbReference>
<dbReference type="EMBL" id="RCCJ01000001">
    <property type="protein sequence ID" value="RLJ70446.1"/>
    <property type="molecule type" value="Genomic_DNA"/>
</dbReference>
<evidence type="ECO:0000256" key="6">
    <source>
        <dbReference type="ARBA" id="ARBA00023268"/>
    </source>
</evidence>
<evidence type="ECO:0000256" key="4">
    <source>
        <dbReference type="ARBA" id="ARBA00022840"/>
    </source>
</evidence>
<dbReference type="AlphaFoldDB" id="A0A497XNB3"/>
<keyword evidence="2 9" id="KW-0548">Nucleotidyltransferase</keyword>
<dbReference type="GO" id="GO:0005524">
    <property type="term" value="F:ATP binding"/>
    <property type="evidence" value="ECO:0007669"/>
    <property type="project" value="UniProtKB-KW"/>
</dbReference>
<keyword evidence="4" id="KW-0067">ATP-binding</keyword>
<sequence length="929" mass="108976">MEVPSSWWTAAERKLYSPRETKKHFEKLLSLHPNPGSLIEYLNERRFTLLLEILEQSECLRSFLFRHPEDFQNTIPELWYLTKDKERYLEELSHLLHDTMGEEELSEKLAYYRHRELLRIFAKVLLGTAKMEDILREYSYLPDAMLEVSYRRAFEEAVEKYGEPLSEDGNRVTGVVIGLGKLGSEELNFYSDIDLIFLHSEDRGSAGKLSLNEFFAQVFKKVLKLMTTQTQEGKPYEVDLDLRPFGKTGPITMSLRSAELYYESYGRVWERFALLRARPVAGDMELGERFMREVVNPFVYSSADYKLVEEIKRMKQRIEAEAKKKFLKGYNVKTGEGGIREIEFTVQSLLILLGNKNRFVRERNTFKGIWKLNQKGVFSDEEALFLERAYSFLRDLEHRIQLKRCLQTQTLNEQDIPFIARALGFEKESFTEELHRIKAGVREIFAGLIPERREEELQPVQIALITEDVEYGVFLLKEAGFRNPRQSFSLLLSYLYGKEGLKLSDKEKEKFLRMVPRIVDLSAVSSDPDETLKNFDKFLSNPTGKRVILSDPKEDFLEGLFNVFSLSSTLSSLISKNPDLVEDVLTLYREYPTWDKLEEEFRKYEETLNLTEENLFRRFKKVWEVRIGLVYLMGKRNYDNLTGLFRSMSMLADFLLIKLWEKITLEGNKAVLYSLGKLGSRELNFGSDLDLVFCVESNDEKEEVTKKTQRLVRFLTVHTSEGYLYDVDFRLRPMGSKGELVPTLDFYTRYFKKEARTWERLAWTRARFITGEEALKERFEGEIENLLFEKPWGEEERKEVYQMRMKLQEQAKKGKGVLDLKFGVGGIVDGEFLVQYLLIKERIRETSMIEGFKRLSDIHPALKEAFEPFMFLRLVETHLRLVKERGSSVLSREDIPKIARSLNMKEGDFEEELSKSMKILREVFLEYLG</sequence>
<evidence type="ECO:0000256" key="5">
    <source>
        <dbReference type="ARBA" id="ARBA00022842"/>
    </source>
</evidence>
<name>A0A497XNB3_9AQUI</name>
<dbReference type="GO" id="GO:0005829">
    <property type="term" value="C:cytosol"/>
    <property type="evidence" value="ECO:0007669"/>
    <property type="project" value="TreeGrafter"/>
</dbReference>
<keyword evidence="3" id="KW-0547">Nucleotide-binding</keyword>
<dbReference type="PANTHER" id="PTHR30621">
    <property type="entry name" value="GLUTAMINE SYNTHETASE ADENYLYLTRANSFERASE"/>
    <property type="match status" value="1"/>
</dbReference>
<keyword evidence="10" id="KW-1185">Reference proteome</keyword>
<evidence type="ECO:0000256" key="2">
    <source>
        <dbReference type="ARBA" id="ARBA00022695"/>
    </source>
</evidence>
<evidence type="ECO:0000256" key="1">
    <source>
        <dbReference type="ARBA" id="ARBA00022679"/>
    </source>
</evidence>
<gene>
    <name evidence="9" type="ORF">BCF55_0720</name>
</gene>
<evidence type="ECO:0000259" key="8">
    <source>
        <dbReference type="Pfam" id="PF08335"/>
    </source>
</evidence>
<dbReference type="Proteomes" id="UP000267841">
    <property type="component" value="Unassembled WGS sequence"/>
</dbReference>
<dbReference type="InterPro" id="IPR005190">
    <property type="entry name" value="GlnE_rpt_dom"/>
</dbReference>
<organism evidence="9 10">
    <name type="scientific">Hydrogenivirga caldilitoris</name>
    <dbReference type="NCBI Taxonomy" id="246264"/>
    <lineage>
        <taxon>Bacteria</taxon>
        <taxon>Pseudomonadati</taxon>
        <taxon>Aquificota</taxon>
        <taxon>Aquificia</taxon>
        <taxon>Aquificales</taxon>
        <taxon>Aquificaceae</taxon>
        <taxon>Hydrogenivirga</taxon>
    </lineage>
</organism>
<dbReference type="RefSeq" id="WP_121010086.1">
    <property type="nucleotide sequence ID" value="NZ_RCCJ01000001.1"/>
</dbReference>
<feature type="domain" description="Glutamate-ammonia ligase adenylyltransferase repeated" evidence="7">
    <location>
        <begin position="49"/>
        <end position="292"/>
    </location>
</feature>